<evidence type="ECO:0000313" key="5">
    <source>
        <dbReference type="Proteomes" id="UP001552299"/>
    </source>
</evidence>
<dbReference type="AlphaFoldDB" id="A0ABD0VVV7"/>
<feature type="domain" description="DUF569" evidence="3">
    <location>
        <begin position="214"/>
        <end position="291"/>
    </location>
</feature>
<protein>
    <recommendedName>
        <fullName evidence="6">DUF569 domain-containing protein</fullName>
    </recommendedName>
</protein>
<dbReference type="InterPro" id="IPR008999">
    <property type="entry name" value="Actin-crosslinking"/>
</dbReference>
<comment type="caution">
    <text evidence="4">The sequence shown here is derived from an EMBL/GenBank/DDBJ whole genome shotgun (WGS) entry which is preliminary data.</text>
</comment>
<keyword evidence="5" id="KW-1185">Reference proteome</keyword>
<sequence>MELFQRAKAVRLRSHNDKYLLAEDDEERVCQHRNGTTRKARWQVELVDADDQPFIRLKSCYGKYLSASNEPLLLGVTGRKVLQAAPGRRLDSSLEWEPVRDGFQVKLKTRYGQFLRANGGPPPWRNTVTHDIPHLHHDWVLWEVDIVEARAYTPVAVAEAKYSPAAEVESSPAAESVDSSPSFSKHESFSSSASNSPQKSLSSASSGSPRTFHSRTINYMVANNDGYVEAGAEEFTFSFQGTSVEELTQKLEEETELGHIIVCSRNPVNGKLYPLRLQLPPNKNTMNVIVVLASSKAAKILAKQENLL</sequence>
<name>A0ABD0VVV7_DENTH</name>
<dbReference type="CDD" id="cd23340">
    <property type="entry name" value="beta-trefoil_FSCN_ACP-like"/>
    <property type="match status" value="1"/>
</dbReference>
<proteinExistence type="predicted"/>
<dbReference type="InterPro" id="IPR007679">
    <property type="entry name" value="DUF569"/>
</dbReference>
<feature type="region of interest" description="Disordered" evidence="1">
    <location>
        <begin position="163"/>
        <end position="211"/>
    </location>
</feature>
<dbReference type="FunFam" id="2.80.10.50:FF:000067">
    <property type="entry name" value="BnaC05g19630D protein"/>
    <property type="match status" value="1"/>
</dbReference>
<dbReference type="Proteomes" id="UP001552299">
    <property type="component" value="Unassembled WGS sequence"/>
</dbReference>
<dbReference type="Pfam" id="PF22932">
    <property type="entry name" value="Ubiq_DUF_assoc"/>
    <property type="match status" value="1"/>
</dbReference>
<organism evidence="4 5">
    <name type="scientific">Dendrobium thyrsiflorum</name>
    <name type="common">Pinecone-like raceme dendrobium</name>
    <name type="synonym">Orchid</name>
    <dbReference type="NCBI Taxonomy" id="117978"/>
    <lineage>
        <taxon>Eukaryota</taxon>
        <taxon>Viridiplantae</taxon>
        <taxon>Streptophyta</taxon>
        <taxon>Embryophyta</taxon>
        <taxon>Tracheophyta</taxon>
        <taxon>Spermatophyta</taxon>
        <taxon>Magnoliopsida</taxon>
        <taxon>Liliopsida</taxon>
        <taxon>Asparagales</taxon>
        <taxon>Orchidaceae</taxon>
        <taxon>Epidendroideae</taxon>
        <taxon>Malaxideae</taxon>
        <taxon>Dendrobiinae</taxon>
        <taxon>Dendrobium</taxon>
    </lineage>
</organism>
<dbReference type="InterPro" id="IPR054726">
    <property type="entry name" value="Ubiq_DUF569-assoc"/>
</dbReference>
<evidence type="ECO:0000313" key="4">
    <source>
        <dbReference type="EMBL" id="KAL0926601.1"/>
    </source>
</evidence>
<accession>A0ABD0VVV7</accession>
<dbReference type="PANTHER" id="PTHR31205:SF69">
    <property type="entry name" value="ACTIN CROSS-LINKING PROTEIN (DUF569)"/>
    <property type="match status" value="1"/>
</dbReference>
<dbReference type="EMBL" id="JANQDX010000003">
    <property type="protein sequence ID" value="KAL0926601.1"/>
    <property type="molecule type" value="Genomic_DNA"/>
</dbReference>
<evidence type="ECO:0000259" key="3">
    <source>
        <dbReference type="Pfam" id="PF22932"/>
    </source>
</evidence>
<dbReference type="SUPFAM" id="SSF50405">
    <property type="entry name" value="Actin-crosslinking proteins"/>
    <property type="match status" value="1"/>
</dbReference>
<gene>
    <name evidence="4" type="ORF">M5K25_002840</name>
</gene>
<evidence type="ECO:0000256" key="1">
    <source>
        <dbReference type="SAM" id="MobiDB-lite"/>
    </source>
</evidence>
<dbReference type="Gene3D" id="2.80.10.50">
    <property type="match status" value="1"/>
</dbReference>
<dbReference type="PANTHER" id="PTHR31205">
    <property type="entry name" value="ACTIN CROSS-LINKING PROTEIN (DUF569)"/>
    <property type="match status" value="1"/>
</dbReference>
<dbReference type="Pfam" id="PF04601">
    <property type="entry name" value="DUF569"/>
    <property type="match status" value="1"/>
</dbReference>
<feature type="compositionally biased region" description="Low complexity" evidence="1">
    <location>
        <begin position="163"/>
        <end position="208"/>
    </location>
</feature>
<feature type="domain" description="DUF569" evidence="2">
    <location>
        <begin position="1"/>
        <end position="142"/>
    </location>
</feature>
<reference evidence="4 5" key="1">
    <citation type="journal article" date="2024" name="Plant Biotechnol. J.">
        <title>Dendrobium thyrsiflorum genome and its molecular insights into genes involved in important horticultural traits.</title>
        <authorList>
            <person name="Chen B."/>
            <person name="Wang J.Y."/>
            <person name="Zheng P.J."/>
            <person name="Li K.L."/>
            <person name="Liang Y.M."/>
            <person name="Chen X.F."/>
            <person name="Zhang C."/>
            <person name="Zhao X."/>
            <person name="He X."/>
            <person name="Zhang G.Q."/>
            <person name="Liu Z.J."/>
            <person name="Xu Q."/>
        </authorList>
    </citation>
    <scope>NUCLEOTIDE SEQUENCE [LARGE SCALE GENOMIC DNA]</scope>
    <source>
        <strain evidence="4">GZMU011</strain>
    </source>
</reference>
<evidence type="ECO:0008006" key="6">
    <source>
        <dbReference type="Google" id="ProtNLM"/>
    </source>
</evidence>
<evidence type="ECO:0000259" key="2">
    <source>
        <dbReference type="Pfam" id="PF04601"/>
    </source>
</evidence>